<organism evidence="2 3">
    <name type="scientific">Syntrophobacter fumaroxidans (strain DSM 10017 / MPOB)</name>
    <dbReference type="NCBI Taxonomy" id="335543"/>
    <lineage>
        <taxon>Bacteria</taxon>
        <taxon>Pseudomonadati</taxon>
        <taxon>Thermodesulfobacteriota</taxon>
        <taxon>Syntrophobacteria</taxon>
        <taxon>Syntrophobacterales</taxon>
        <taxon>Syntrophobacteraceae</taxon>
        <taxon>Syntrophobacter</taxon>
    </lineage>
</organism>
<protein>
    <submittedName>
        <fullName evidence="2">Uncharacterized protein</fullName>
    </submittedName>
</protein>
<proteinExistence type="predicted"/>
<dbReference type="eggNOG" id="ENOG503308B">
    <property type="taxonomic scope" value="Bacteria"/>
</dbReference>
<name>A0LM39_SYNFM</name>
<evidence type="ECO:0000256" key="1">
    <source>
        <dbReference type="SAM" id="MobiDB-lite"/>
    </source>
</evidence>
<sequence length="87" mass="9906">MSCLVWFHSHAGRSAALERIESRARLVRALELTDLCLFTEARYTRHPTQADRHAPFQDHPVSLEHFPTGSLIGPPQRMRKTNDAALD</sequence>
<feature type="region of interest" description="Disordered" evidence="1">
    <location>
        <begin position="65"/>
        <end position="87"/>
    </location>
</feature>
<evidence type="ECO:0000313" key="3">
    <source>
        <dbReference type="Proteomes" id="UP000001784"/>
    </source>
</evidence>
<gene>
    <name evidence="2" type="ordered locus">Sfum_2813</name>
</gene>
<dbReference type="EMBL" id="CP000478">
    <property type="protein sequence ID" value="ABK18491.1"/>
    <property type="molecule type" value="Genomic_DNA"/>
</dbReference>
<evidence type="ECO:0000313" key="2">
    <source>
        <dbReference type="EMBL" id="ABK18491.1"/>
    </source>
</evidence>
<dbReference type="STRING" id="335543.Sfum_2813"/>
<reference evidence="2 3" key="1">
    <citation type="submission" date="2006-10" db="EMBL/GenBank/DDBJ databases">
        <title>Complete sequence of Syntrophobacter fumaroxidans MPOB.</title>
        <authorList>
            <consortium name="US DOE Joint Genome Institute"/>
            <person name="Copeland A."/>
            <person name="Lucas S."/>
            <person name="Lapidus A."/>
            <person name="Barry K."/>
            <person name="Detter J.C."/>
            <person name="Glavina del Rio T."/>
            <person name="Hammon N."/>
            <person name="Israni S."/>
            <person name="Pitluck S."/>
            <person name="Goltsman E.G."/>
            <person name="Martinez M."/>
            <person name="Schmutz J."/>
            <person name="Larimer F."/>
            <person name="Land M."/>
            <person name="Hauser L."/>
            <person name="Kyrpides N."/>
            <person name="Kim E."/>
            <person name="Boone D.R."/>
            <person name="Brockman F."/>
            <person name="Culley D."/>
            <person name="Ferry J."/>
            <person name="Gunsalus R."/>
            <person name="McInerney M.J."/>
            <person name="Morrison M."/>
            <person name="Plugge C."/>
            <person name="Rohlin L."/>
            <person name="Scholten J."/>
            <person name="Sieber J."/>
            <person name="Stams A.J.M."/>
            <person name="Worm P."/>
            <person name="Henstra A.M."/>
            <person name="Richardson P."/>
        </authorList>
    </citation>
    <scope>NUCLEOTIDE SEQUENCE [LARGE SCALE GENOMIC DNA]</scope>
    <source>
        <strain evidence="3">DSM 10017 / MPOB</strain>
    </source>
</reference>
<dbReference type="KEGG" id="sfu:Sfum_2813"/>
<dbReference type="InParanoid" id="A0LM39"/>
<keyword evidence="3" id="KW-1185">Reference proteome</keyword>
<dbReference type="Proteomes" id="UP000001784">
    <property type="component" value="Chromosome"/>
</dbReference>
<dbReference type="AlphaFoldDB" id="A0LM39"/>
<accession>A0LM39</accession>
<dbReference type="HOGENOM" id="CLU_172324_0_0_7"/>